<comment type="subunit">
    <text evidence="9">Interacts with AP4B1 and AP4E1; the interaction is direct and mediates the association of TEPSIN with the adapter-like complex 4 (AP-4), a heterotetramer composed of AP4B1, AP4E1, AP4M1 and AP4S1.</text>
</comment>
<feature type="region of interest" description="Disordered" evidence="12">
    <location>
        <begin position="458"/>
        <end position="544"/>
    </location>
</feature>
<dbReference type="KEGG" id="pcw:110218253"/>
<dbReference type="CDD" id="cd03572">
    <property type="entry name" value="ENTH_like_Tepsin"/>
    <property type="match status" value="1"/>
</dbReference>
<evidence type="ECO:0000256" key="10">
    <source>
        <dbReference type="ARBA" id="ARBA00070138"/>
    </source>
</evidence>
<dbReference type="InParanoid" id="A0A6P5LIS7"/>
<dbReference type="GO" id="GO:0030662">
    <property type="term" value="C:coated vesicle membrane"/>
    <property type="evidence" value="ECO:0007669"/>
    <property type="project" value="UniProtKB-ARBA"/>
</dbReference>
<dbReference type="Pfam" id="PF25827">
    <property type="entry name" value="TVHS-like"/>
    <property type="match status" value="1"/>
</dbReference>
<evidence type="ECO:0000256" key="3">
    <source>
        <dbReference type="ARBA" id="ARBA00004541"/>
    </source>
</evidence>
<evidence type="ECO:0000256" key="5">
    <source>
        <dbReference type="ARBA" id="ARBA00023034"/>
    </source>
</evidence>
<evidence type="ECO:0000256" key="6">
    <source>
        <dbReference type="ARBA" id="ARBA00023136"/>
    </source>
</evidence>
<feature type="compositionally biased region" description="Low complexity" evidence="12">
    <location>
        <begin position="274"/>
        <end position="293"/>
    </location>
</feature>
<dbReference type="PANTHER" id="PTHR21514:SF0">
    <property type="entry name" value="AP-4 COMPLEX ACCESSORY SUBUNIT TEPSIN"/>
    <property type="match status" value="1"/>
</dbReference>
<accession>A0A6P5LIS7</accession>
<dbReference type="Gene3D" id="1.25.40.90">
    <property type="match status" value="1"/>
</dbReference>
<dbReference type="PROSITE" id="PS50942">
    <property type="entry name" value="ENTH"/>
    <property type="match status" value="1"/>
</dbReference>
<keyword evidence="6" id="KW-0472">Membrane</keyword>
<feature type="compositionally biased region" description="Polar residues" evidence="12">
    <location>
        <begin position="514"/>
        <end position="544"/>
    </location>
</feature>
<reference evidence="15" key="1">
    <citation type="submission" date="2025-08" db="UniProtKB">
        <authorList>
            <consortium name="RefSeq"/>
        </authorList>
    </citation>
    <scope>IDENTIFICATION</scope>
    <source>
        <tissue evidence="15">Spleen</tissue>
    </source>
</reference>
<dbReference type="GO" id="GO:0005829">
    <property type="term" value="C:cytosol"/>
    <property type="evidence" value="ECO:0007669"/>
    <property type="project" value="UniProtKB-SubCell"/>
</dbReference>
<dbReference type="GeneID" id="110218253"/>
<name>A0A6P5LIS7_PHACI</name>
<feature type="compositionally biased region" description="Polar residues" evidence="12">
    <location>
        <begin position="260"/>
        <end position="271"/>
    </location>
</feature>
<dbReference type="GO" id="GO:0032588">
    <property type="term" value="C:trans-Golgi network membrane"/>
    <property type="evidence" value="ECO:0007669"/>
    <property type="project" value="TreeGrafter"/>
</dbReference>
<evidence type="ECO:0000256" key="8">
    <source>
        <dbReference type="ARBA" id="ARBA00054808"/>
    </source>
</evidence>
<evidence type="ECO:0000256" key="2">
    <source>
        <dbReference type="ARBA" id="ARBA00004514"/>
    </source>
</evidence>
<keyword evidence="4" id="KW-0963">Cytoplasm</keyword>
<evidence type="ECO:0000259" key="13">
    <source>
        <dbReference type="PROSITE" id="PS50942"/>
    </source>
</evidence>
<keyword evidence="7" id="KW-0968">Cytoplasmic vesicle</keyword>
<evidence type="ECO:0000256" key="12">
    <source>
        <dbReference type="SAM" id="MobiDB-lite"/>
    </source>
</evidence>
<dbReference type="InterPro" id="IPR013809">
    <property type="entry name" value="ENTH"/>
</dbReference>
<dbReference type="AlphaFoldDB" id="A0A6P5LIS7"/>
<proteinExistence type="predicted"/>
<comment type="function">
    <text evidence="8">Associates with the adapter-like complex 4 (AP-4) and may therefore play a role in vesicular trafficking of proteins at the trans-Golgi network.</text>
</comment>
<gene>
    <name evidence="15" type="primary">TEPSIN</name>
</gene>
<feature type="region of interest" description="Disordered" evidence="12">
    <location>
        <begin position="220"/>
        <end position="298"/>
    </location>
</feature>
<evidence type="ECO:0000256" key="4">
    <source>
        <dbReference type="ARBA" id="ARBA00022490"/>
    </source>
</evidence>
<sequence length="607" mass="64546">MAAPQLRDRLSFLHRLPILMKGTSDDDVPCPGYLFEDIAKISHESVGSSQCLLEYLLNRLQSNSCHVKLKALKILLYMCSHGSSSFLLALKRNSSFIQEAAVFGGLPDPLHGNSLYQKVRVAAQDLASALFSDTLLPLSSNQSPRSLPSTGMGSQSGSYSTLQGFGYTKDRGSSGFAGEALFTTIQKAAEVVANVVLPGHESPTIQSQVLREDTYQPVVAPSAGQGHFAPRKLPPGPSQSIRVRHQPGQAGGGWEEMDSDPSSQNSSQENGELSRASNSGSKSDSDSHSGASREMGDVTERVEAVPLSDCLQEMSLVSTVTQGPRVFLTREEVQHFIKECGLLNCEAVLELLNRELGRPNECVQMRAMCAIFSLMCSDLLSQDHIFFIIQPKLQQLSGGSPGPVTNKATKILRHFEALCRNHPTHKRPPSQAGTGASRPSLCPADLLTDVSPFAGGESFLQPVSSSSSLPRGTAPASSSHQEIPPISAQGDMAPGGRSMEEAETRLAVSGEQGPGSSQDLSGTNTTNGRLKPDTNSESSLSTPTAGTCSLFAGMELVAHTGVVVTGAAKEELLQLASRSEAPWISSREATSREAPSPELSAFAFLNA</sequence>
<dbReference type="InterPro" id="IPR035802">
    <property type="entry name" value="ENTH/VHS_tepsin"/>
</dbReference>
<evidence type="ECO:0000256" key="9">
    <source>
        <dbReference type="ARBA" id="ARBA00065876"/>
    </source>
</evidence>
<evidence type="ECO:0000256" key="7">
    <source>
        <dbReference type="ARBA" id="ARBA00023329"/>
    </source>
</evidence>
<dbReference type="FunCoup" id="A0A6P5LIS7">
    <property type="interactions" value="1659"/>
</dbReference>
<evidence type="ECO:0000256" key="1">
    <source>
        <dbReference type="ARBA" id="ARBA00004150"/>
    </source>
</evidence>
<evidence type="ECO:0000256" key="11">
    <source>
        <dbReference type="ARBA" id="ARBA00083708"/>
    </source>
</evidence>
<protein>
    <recommendedName>
        <fullName evidence="10">AP-4 complex accessory subunit Tepsin</fullName>
    </recommendedName>
    <alternativeName>
        <fullName evidence="11">ENTH domain-containing protein 2</fullName>
    </alternativeName>
</protein>
<dbReference type="CTD" id="146705"/>
<keyword evidence="5" id="KW-0333">Golgi apparatus</keyword>
<dbReference type="Proteomes" id="UP000515140">
    <property type="component" value="Unplaced"/>
</dbReference>
<organism evidence="14 15">
    <name type="scientific">Phascolarctos cinereus</name>
    <name type="common">Koala</name>
    <dbReference type="NCBI Taxonomy" id="38626"/>
    <lineage>
        <taxon>Eukaryota</taxon>
        <taxon>Metazoa</taxon>
        <taxon>Chordata</taxon>
        <taxon>Craniata</taxon>
        <taxon>Vertebrata</taxon>
        <taxon>Euteleostomi</taxon>
        <taxon>Mammalia</taxon>
        <taxon>Metatheria</taxon>
        <taxon>Diprotodontia</taxon>
        <taxon>Phascolarctidae</taxon>
        <taxon>Phascolarctos</taxon>
    </lineage>
</organism>
<evidence type="ECO:0000313" key="14">
    <source>
        <dbReference type="Proteomes" id="UP000515140"/>
    </source>
</evidence>
<dbReference type="InterPro" id="IPR058028">
    <property type="entry name" value="Tepsin_VHS/ENTH-like"/>
</dbReference>
<keyword evidence="14" id="KW-1185">Reference proteome</keyword>
<dbReference type="InterPro" id="IPR039273">
    <property type="entry name" value="TEPSIN"/>
</dbReference>
<dbReference type="PANTHER" id="PTHR21514">
    <property type="entry name" value="AP-4 COMPLEX ACCESSORY SUBUNIT TEPSIN"/>
    <property type="match status" value="1"/>
</dbReference>
<dbReference type="Pfam" id="PF01417">
    <property type="entry name" value="ENTH"/>
    <property type="match status" value="1"/>
</dbReference>
<dbReference type="InterPro" id="IPR008942">
    <property type="entry name" value="ENTH_VHS"/>
</dbReference>
<evidence type="ECO:0000313" key="15">
    <source>
        <dbReference type="RefSeq" id="XP_020856504.1"/>
    </source>
</evidence>
<dbReference type="SUPFAM" id="SSF48464">
    <property type="entry name" value="ENTH/VHS domain"/>
    <property type="match status" value="1"/>
</dbReference>
<comment type="subcellular location">
    <subcellularLocation>
        <location evidence="2">Cytoplasm</location>
        <location evidence="2">Cytosol</location>
    </subcellularLocation>
    <subcellularLocation>
        <location evidence="3">Cytoplasmic vesicle</location>
    </subcellularLocation>
    <subcellularLocation>
        <location evidence="1">Golgi apparatus</location>
        <location evidence="1">trans-Golgi network membrane</location>
        <topology evidence="1">Peripheral membrane protein</topology>
    </subcellularLocation>
</comment>
<feature type="domain" description="ENTH" evidence="13">
    <location>
        <begin position="7"/>
        <end position="140"/>
    </location>
</feature>
<dbReference type="RefSeq" id="XP_020856504.1">
    <property type="nucleotide sequence ID" value="XM_021000845.1"/>
</dbReference>
<dbReference type="FunFam" id="1.25.40.90:FF:000029">
    <property type="entry name" value="AP-4 complex accessory subunit Tepsin"/>
    <property type="match status" value="1"/>
</dbReference>